<evidence type="ECO:0000313" key="2">
    <source>
        <dbReference type="EMBL" id="KAG9698717.1"/>
    </source>
</evidence>
<dbReference type="Proteomes" id="UP000779574">
    <property type="component" value="Unassembled WGS sequence"/>
</dbReference>
<feature type="domain" description="Beta-glucuronidase C-terminal" evidence="1">
    <location>
        <begin position="26"/>
        <end position="151"/>
    </location>
</feature>
<evidence type="ECO:0000313" key="5">
    <source>
        <dbReference type="Proteomes" id="UP000779574"/>
    </source>
</evidence>
<gene>
    <name evidence="2" type="ORF">KCU76_g2061</name>
    <name evidence="3" type="ORF">KCU98_g497</name>
</gene>
<keyword evidence="4" id="KW-1185">Reference proteome</keyword>
<accession>A0A9P8ETN1</accession>
<dbReference type="Proteomes" id="UP000729357">
    <property type="component" value="Unassembled WGS sequence"/>
</dbReference>
<proteinExistence type="predicted"/>
<feature type="non-terminal residue" evidence="2">
    <location>
        <position position="155"/>
    </location>
</feature>
<dbReference type="EMBL" id="JAHFXF010000048">
    <property type="protein sequence ID" value="KAG9698717.1"/>
    <property type="molecule type" value="Genomic_DNA"/>
</dbReference>
<evidence type="ECO:0000259" key="1">
    <source>
        <dbReference type="Pfam" id="PF16862"/>
    </source>
</evidence>
<dbReference type="InterPro" id="IPR031728">
    <property type="entry name" value="GlcAase_C"/>
</dbReference>
<organism evidence="2 5">
    <name type="scientific">Aureobasidium melanogenum</name>
    <name type="common">Aureobasidium pullulans var. melanogenum</name>
    <dbReference type="NCBI Taxonomy" id="46634"/>
    <lineage>
        <taxon>Eukaryota</taxon>
        <taxon>Fungi</taxon>
        <taxon>Dikarya</taxon>
        <taxon>Ascomycota</taxon>
        <taxon>Pezizomycotina</taxon>
        <taxon>Dothideomycetes</taxon>
        <taxon>Dothideomycetidae</taxon>
        <taxon>Dothideales</taxon>
        <taxon>Saccotheciaceae</taxon>
        <taxon>Aureobasidium</taxon>
    </lineage>
</organism>
<evidence type="ECO:0000313" key="3">
    <source>
        <dbReference type="EMBL" id="KAG9991238.1"/>
    </source>
</evidence>
<dbReference type="AlphaFoldDB" id="A0A9P8ETN1"/>
<comment type="caution">
    <text evidence="2">The sequence shown here is derived from an EMBL/GenBank/DDBJ whole genome shotgun (WGS) entry which is preliminary data.</text>
</comment>
<name>A0A9P8ETN1_AURME</name>
<reference evidence="2" key="2">
    <citation type="submission" date="2021-08" db="EMBL/GenBank/DDBJ databases">
        <authorList>
            <person name="Gostincar C."/>
            <person name="Sun X."/>
            <person name="Song Z."/>
            <person name="Gunde-Cimerman N."/>
        </authorList>
    </citation>
    <scope>NUCLEOTIDE SEQUENCE</scope>
    <source>
        <strain evidence="3">EXF-9298</strain>
        <strain evidence="2">EXF-9911</strain>
    </source>
</reference>
<sequence length="155" mass="16565">MAYVRASGKQQQIAQLPAANTSDFSGYAMYSSGNCHDEQLDKVVLIDLRIWNGTEGLSNPSTLSTTDSTYHSSGQRPVRGVSMTTCWLPGTRLGVARLQAPGTNAKSEISVFGVSFDPQTGVQIGALKTEEIVVGGDGRISLKIQAAEAVLLYRK</sequence>
<dbReference type="Pfam" id="PF16862">
    <property type="entry name" value="Glyco_hydro_79C"/>
    <property type="match status" value="1"/>
</dbReference>
<reference evidence="2" key="1">
    <citation type="journal article" date="2021" name="J Fungi (Basel)">
        <title>Virulence traits and population genomics of the black yeast Aureobasidium melanogenum.</title>
        <authorList>
            <person name="Cernosa A."/>
            <person name="Sun X."/>
            <person name="Gostincar C."/>
            <person name="Fang C."/>
            <person name="Gunde-Cimerman N."/>
            <person name="Song Z."/>
        </authorList>
    </citation>
    <scope>NUCLEOTIDE SEQUENCE</scope>
    <source>
        <strain evidence="3">EXF-9298</strain>
        <strain evidence="2">EXF-9911</strain>
    </source>
</reference>
<evidence type="ECO:0000313" key="4">
    <source>
        <dbReference type="Proteomes" id="UP000729357"/>
    </source>
</evidence>
<protein>
    <recommendedName>
        <fullName evidence="1">Beta-glucuronidase C-terminal domain-containing protein</fullName>
    </recommendedName>
</protein>
<dbReference type="EMBL" id="JAHFXS010000004">
    <property type="protein sequence ID" value="KAG9991238.1"/>
    <property type="molecule type" value="Genomic_DNA"/>
</dbReference>